<reference evidence="2" key="1">
    <citation type="journal article" date="2019" name="Environ. Microbiol.">
        <title>Fungal ecological strategies reflected in gene transcription - a case study of two litter decomposers.</title>
        <authorList>
            <person name="Barbi F."/>
            <person name="Kohler A."/>
            <person name="Barry K."/>
            <person name="Baskaran P."/>
            <person name="Daum C."/>
            <person name="Fauchery L."/>
            <person name="Ihrmark K."/>
            <person name="Kuo A."/>
            <person name="LaButti K."/>
            <person name="Lipzen A."/>
            <person name="Morin E."/>
            <person name="Grigoriev I.V."/>
            <person name="Henrissat B."/>
            <person name="Lindahl B."/>
            <person name="Martin F."/>
        </authorList>
    </citation>
    <scope>NUCLEOTIDE SEQUENCE</scope>
    <source>
        <strain evidence="2">JB14</strain>
    </source>
</reference>
<protein>
    <submittedName>
        <fullName evidence="2">Uncharacterized protein</fullName>
    </submittedName>
</protein>
<keyword evidence="1" id="KW-0812">Transmembrane</keyword>
<dbReference type="AlphaFoldDB" id="A0A6A4I0L8"/>
<evidence type="ECO:0000313" key="3">
    <source>
        <dbReference type="Proteomes" id="UP000799118"/>
    </source>
</evidence>
<keyword evidence="3" id="KW-1185">Reference proteome</keyword>
<evidence type="ECO:0000313" key="2">
    <source>
        <dbReference type="EMBL" id="KAE9403563.1"/>
    </source>
</evidence>
<dbReference type="Proteomes" id="UP000799118">
    <property type="component" value="Unassembled WGS sequence"/>
</dbReference>
<gene>
    <name evidence="2" type="ORF">BT96DRAFT_1016952</name>
</gene>
<feature type="transmembrane region" description="Helical" evidence="1">
    <location>
        <begin position="6"/>
        <end position="25"/>
    </location>
</feature>
<dbReference type="EMBL" id="ML769424">
    <property type="protein sequence ID" value="KAE9403563.1"/>
    <property type="molecule type" value="Genomic_DNA"/>
</dbReference>
<keyword evidence="1" id="KW-0472">Membrane</keyword>
<proteinExistence type="predicted"/>
<keyword evidence="1" id="KW-1133">Transmembrane helix</keyword>
<name>A0A6A4I0L8_9AGAR</name>
<sequence length="313" mass="34016">MQYKVNSSVIMIIFLPFFPVSHFAGRISISSAGQRNCYCQYLLMRSALFIFIAALFHFAAFVNAAPSLVGRAPLSPGGTTKMPSWAPQALTNMKFSTQQKAVFSGTTLTHHIALDKPLSNTGIENEGIFTISGTYKSPSGHSFTSDQVIVKVLSADNAAGWAEVFALDKQGQKAKGAKRVRRSTKPWPVILMKRKLGTPFLQSQEYAAAEHAKGTAVITMENKVLSMKCEAVAELAVTKHLYHADNNDGNFLVVFKNGQPVSGSLVDYGGDHLYTTIDKVDKEVVRAYCKKKTKPADLQSPEPSGCGLGCTIM</sequence>
<organism evidence="2 3">
    <name type="scientific">Gymnopus androsaceus JB14</name>
    <dbReference type="NCBI Taxonomy" id="1447944"/>
    <lineage>
        <taxon>Eukaryota</taxon>
        <taxon>Fungi</taxon>
        <taxon>Dikarya</taxon>
        <taxon>Basidiomycota</taxon>
        <taxon>Agaricomycotina</taxon>
        <taxon>Agaricomycetes</taxon>
        <taxon>Agaricomycetidae</taxon>
        <taxon>Agaricales</taxon>
        <taxon>Marasmiineae</taxon>
        <taxon>Omphalotaceae</taxon>
        <taxon>Gymnopus</taxon>
    </lineage>
</organism>
<feature type="transmembrane region" description="Helical" evidence="1">
    <location>
        <begin position="46"/>
        <end position="65"/>
    </location>
</feature>
<accession>A0A6A4I0L8</accession>
<evidence type="ECO:0000256" key="1">
    <source>
        <dbReference type="SAM" id="Phobius"/>
    </source>
</evidence>